<gene>
    <name evidence="1" type="ordered locus">Sterm_0812</name>
    <name evidence="2" type="ordered locus">Sterm_2874</name>
</gene>
<proteinExistence type="predicted"/>
<evidence type="ECO:0000313" key="2">
    <source>
        <dbReference type="EMBL" id="ACZ09718.1"/>
    </source>
</evidence>
<name>D1ANB4_SEBTE</name>
<dbReference type="STRING" id="526218.Sterm_0812"/>
<dbReference type="Proteomes" id="UP000000845">
    <property type="component" value="Chromosome"/>
</dbReference>
<dbReference type="AlphaFoldDB" id="D1ANB4"/>
<reference evidence="3" key="1">
    <citation type="submission" date="2009-09" db="EMBL/GenBank/DDBJ databases">
        <title>The complete chromosome of Sebaldella termitidis ATCC 33386.</title>
        <authorList>
            <consortium name="US DOE Joint Genome Institute (JGI-PGF)"/>
            <person name="Lucas S."/>
            <person name="Copeland A."/>
            <person name="Lapidus A."/>
            <person name="Glavina del Rio T."/>
            <person name="Dalin E."/>
            <person name="Tice H."/>
            <person name="Bruce D."/>
            <person name="Goodwin L."/>
            <person name="Pitluck S."/>
            <person name="Kyrpides N."/>
            <person name="Mavromatis K."/>
            <person name="Ivanova N."/>
            <person name="Mikhailova N."/>
            <person name="Sims D."/>
            <person name="Meincke L."/>
            <person name="Brettin T."/>
            <person name="Detter J.C."/>
            <person name="Han C."/>
            <person name="Larimer F."/>
            <person name="Land M."/>
            <person name="Hauser L."/>
            <person name="Markowitz V."/>
            <person name="Cheng J.F."/>
            <person name="Hugenholtz P."/>
            <person name="Woyke T."/>
            <person name="Wu D."/>
            <person name="Eisen J.A."/>
        </authorList>
    </citation>
    <scope>NUCLEOTIDE SEQUENCE [LARGE SCALE GENOMIC DNA]</scope>
    <source>
        <strain evidence="3">ATCC 33386 / NCTC 11300</strain>
    </source>
</reference>
<protein>
    <submittedName>
        <fullName evidence="2">Uncharacterized protein</fullName>
    </submittedName>
</protein>
<accession>D1ANB4</accession>
<dbReference type="EMBL" id="CP001739">
    <property type="protein sequence ID" value="ACZ07684.1"/>
    <property type="molecule type" value="Genomic_DNA"/>
</dbReference>
<dbReference type="KEGG" id="str:Sterm_0812"/>
<dbReference type="KEGG" id="str:Sterm_2874"/>
<dbReference type="EMBL" id="CP001739">
    <property type="protein sequence ID" value="ACZ09718.1"/>
    <property type="molecule type" value="Genomic_DNA"/>
</dbReference>
<reference evidence="2 3" key="2">
    <citation type="journal article" date="2010" name="Stand. Genomic Sci.">
        <title>Complete genome sequence of Sebaldella termitidis type strain (NCTC 11300).</title>
        <authorList>
            <person name="Harmon-Smith M."/>
            <person name="Celia L."/>
            <person name="Chertkov O."/>
            <person name="Lapidus A."/>
            <person name="Copeland A."/>
            <person name="Glavina Del Rio T."/>
            <person name="Nolan M."/>
            <person name="Lucas S."/>
            <person name="Tice H."/>
            <person name="Cheng J.F."/>
            <person name="Han C."/>
            <person name="Detter J.C."/>
            <person name="Bruce D."/>
            <person name="Goodwin L."/>
            <person name="Pitluck S."/>
            <person name="Pati A."/>
            <person name="Liolios K."/>
            <person name="Ivanova N."/>
            <person name="Mavromatis K."/>
            <person name="Mikhailova N."/>
            <person name="Chen A."/>
            <person name="Palaniappan K."/>
            <person name="Land M."/>
            <person name="Hauser L."/>
            <person name="Chang Y.J."/>
            <person name="Jeffries C.D."/>
            <person name="Brettin T."/>
            <person name="Goker M."/>
            <person name="Beck B."/>
            <person name="Bristow J."/>
            <person name="Eisen J.A."/>
            <person name="Markowitz V."/>
            <person name="Hugenholtz P."/>
            <person name="Kyrpides N.C."/>
            <person name="Klenk H.P."/>
            <person name="Chen F."/>
        </authorList>
    </citation>
    <scope>NUCLEOTIDE SEQUENCE [LARGE SCALE GENOMIC DNA]</scope>
    <source>
        <strain evidence="2">ATCC 33386</strain>
        <strain evidence="3">ATCC 33386 / NCTC 11300</strain>
    </source>
</reference>
<organism evidence="2 3">
    <name type="scientific">Sebaldella termitidis (strain ATCC 33386 / NCTC 11300)</name>
    <dbReference type="NCBI Taxonomy" id="526218"/>
    <lineage>
        <taxon>Bacteria</taxon>
        <taxon>Fusobacteriati</taxon>
        <taxon>Fusobacteriota</taxon>
        <taxon>Fusobacteriia</taxon>
        <taxon>Fusobacteriales</taxon>
        <taxon>Leptotrichiaceae</taxon>
        <taxon>Sebaldella</taxon>
    </lineage>
</organism>
<evidence type="ECO:0000313" key="3">
    <source>
        <dbReference type="Proteomes" id="UP000000845"/>
    </source>
</evidence>
<sequence length="91" mass="10821">MNDTQIEKVKFFKKERDRLNARSRALSMSKVNCVRITLGSRTEGKYDYEEAFFDDEITVSVIKEFVKLLQENDEINFEKLKAKLKHVKIKF</sequence>
<dbReference type="HOGENOM" id="CLU_2425226_0_0_0"/>
<evidence type="ECO:0000313" key="1">
    <source>
        <dbReference type="EMBL" id="ACZ07684.1"/>
    </source>
</evidence>
<keyword evidence="3" id="KW-1185">Reference proteome</keyword>
<dbReference type="RefSeq" id="WP_012860280.1">
    <property type="nucleotide sequence ID" value="NC_013517.1"/>
</dbReference>